<evidence type="ECO:0000256" key="1">
    <source>
        <dbReference type="SAM" id="Phobius"/>
    </source>
</evidence>
<evidence type="ECO:0008006" key="4">
    <source>
        <dbReference type="Google" id="ProtNLM"/>
    </source>
</evidence>
<proteinExistence type="predicted"/>
<keyword evidence="1" id="KW-0812">Transmembrane</keyword>
<feature type="transmembrane region" description="Helical" evidence="1">
    <location>
        <begin position="41"/>
        <end position="63"/>
    </location>
</feature>
<evidence type="ECO:0000313" key="3">
    <source>
        <dbReference type="Proteomes" id="UP000054978"/>
    </source>
</evidence>
<evidence type="ECO:0000313" key="2">
    <source>
        <dbReference type="EMBL" id="SAK77698.1"/>
    </source>
</evidence>
<dbReference type="AlphaFoldDB" id="A0A158C5S9"/>
<keyword evidence="3" id="KW-1185">Reference proteome</keyword>
<keyword evidence="1" id="KW-1133">Transmembrane helix</keyword>
<protein>
    <recommendedName>
        <fullName evidence="4">EmrB/QacA family drug resistance transporter</fullName>
    </recommendedName>
</protein>
<name>A0A158C5S9_9BURK</name>
<organism evidence="2 3">
    <name type="scientific">Caballeronia ptereochthonis</name>
    <dbReference type="NCBI Taxonomy" id="1777144"/>
    <lineage>
        <taxon>Bacteria</taxon>
        <taxon>Pseudomonadati</taxon>
        <taxon>Pseudomonadota</taxon>
        <taxon>Betaproteobacteria</taxon>
        <taxon>Burkholderiales</taxon>
        <taxon>Burkholderiaceae</taxon>
        <taxon>Caballeronia</taxon>
    </lineage>
</organism>
<comment type="caution">
    <text evidence="2">The sequence shown here is derived from an EMBL/GenBank/DDBJ whole genome shotgun (WGS) entry which is preliminary data.</text>
</comment>
<dbReference type="Proteomes" id="UP000054978">
    <property type="component" value="Unassembled WGS sequence"/>
</dbReference>
<reference evidence="2" key="1">
    <citation type="submission" date="2016-01" db="EMBL/GenBank/DDBJ databases">
        <authorList>
            <person name="Peeters C."/>
        </authorList>
    </citation>
    <scope>NUCLEOTIDE SEQUENCE [LARGE SCALE GENOMIC DNA]</scope>
    <source>
        <strain evidence="2">LMG 29326</strain>
    </source>
</reference>
<gene>
    <name evidence="2" type="ORF">AWB83_04014</name>
</gene>
<keyword evidence="1" id="KW-0472">Membrane</keyword>
<accession>A0A158C5S9</accession>
<dbReference type="EMBL" id="FCOB02000019">
    <property type="protein sequence ID" value="SAK77698.1"/>
    <property type="molecule type" value="Genomic_DNA"/>
</dbReference>
<sequence>MASSLGTAFGVAVSAAIFTALAAVNVFSPIPFLANGQPDPLRFAAAAALWFNVALVVLAALAIRIGMPKQVGAAGAVAPTES</sequence>
<dbReference type="RefSeq" id="WP_087047403.1">
    <property type="nucleotide sequence ID" value="NZ_FCOB02000019.1"/>
</dbReference>
<dbReference type="OrthoDB" id="9807274at2"/>